<dbReference type="InterPro" id="IPR053374">
    <property type="entry name" value="TCP-1_chaperonin"/>
</dbReference>
<dbReference type="NCBIfam" id="NF041083">
    <property type="entry name" value="thermosome_beta"/>
    <property type="match status" value="1"/>
</dbReference>
<keyword evidence="4 5" id="KW-0143">Chaperone</keyword>
<dbReference type="SUPFAM" id="SSF54849">
    <property type="entry name" value="GroEL-intermediate domain like"/>
    <property type="match status" value="1"/>
</dbReference>
<dbReference type="InterPro" id="IPR002423">
    <property type="entry name" value="Cpn60/GroEL/TCP-1"/>
</dbReference>
<dbReference type="InterPro" id="IPR027409">
    <property type="entry name" value="GroEL-like_apical_dom_sf"/>
</dbReference>
<dbReference type="EMBL" id="CAACVS010000178">
    <property type="protein sequence ID" value="VEU38630.1"/>
    <property type="molecule type" value="Genomic_DNA"/>
</dbReference>
<dbReference type="GO" id="GO:0016887">
    <property type="term" value="F:ATP hydrolysis activity"/>
    <property type="evidence" value="ECO:0007669"/>
    <property type="project" value="InterPro"/>
</dbReference>
<evidence type="ECO:0000256" key="5">
    <source>
        <dbReference type="RuleBase" id="RU004187"/>
    </source>
</evidence>
<proteinExistence type="inferred from homology"/>
<dbReference type="PROSITE" id="PS00995">
    <property type="entry name" value="TCP1_3"/>
    <property type="match status" value="1"/>
</dbReference>
<comment type="similarity">
    <text evidence="1 5">Belongs to the TCP-1 chaperonin family.</text>
</comment>
<dbReference type="GO" id="GO:0051082">
    <property type="term" value="F:unfolded protein binding"/>
    <property type="evidence" value="ECO:0007669"/>
    <property type="project" value="InterPro"/>
</dbReference>
<sequence length="566" mass="61105">MSNPNASAASGLFIQGSRESGEDVRVGNVTAVVALANIMKSSLGPVGLDKMLVDDIGDVTITNDGATILEQLEVEHPAARLLVDLARLQDKEVGDGTTSVVLLSAELLKRGLGDLVQKQGLHPTTILAGYRTALKAAIAYIKESILTPISLLDSKHLLEAAKTSMSSKIIGKEGNFFAELAVDAVKSVAHTKEVSGKNGIRKKKTIYPLSAIHILKVHGKSSLESYLMKGGFVLNATRASQGMPTFLGDPDDETSEVKIALIDMNLQRHRMAMGVNIQIKDPKEIERIKQRELDLTKEKIQKILDTGAKVVLTTKGIDDTCMKYFVEAGVYCARRCPKEDLKRLAKATGGQVVITMADMEGDESFDESALGKCRAIQETRVGDGELLKIFGCSGSGASTIVLRGANEYLLDEIDRSLHDSLCVIKRMLESNSLVPGGGAVETALNVYLQEYALKTLDTREQLAVEAFADALLVIPKTLAVNAAKDGAELVSKLKSIHSKSQRPDCENDDLKNYGLDLVNGEIRDSLAAGVVEPAISKIKSLRFATEAAITILRIDDRIQINPTEQQ</sequence>
<evidence type="ECO:0000256" key="1">
    <source>
        <dbReference type="ARBA" id="ARBA00008020"/>
    </source>
</evidence>
<keyword evidence="3 5" id="KW-0067">ATP-binding</keyword>
<dbReference type="PROSITE" id="PS00751">
    <property type="entry name" value="TCP1_2"/>
    <property type="match status" value="1"/>
</dbReference>
<dbReference type="GO" id="GO:0140662">
    <property type="term" value="F:ATP-dependent protein folding chaperone"/>
    <property type="evidence" value="ECO:0007669"/>
    <property type="project" value="InterPro"/>
</dbReference>
<dbReference type="InterPro" id="IPR017998">
    <property type="entry name" value="Chaperone_TCP-1"/>
</dbReference>
<evidence type="ECO:0000313" key="7">
    <source>
        <dbReference type="Proteomes" id="UP000291116"/>
    </source>
</evidence>
<dbReference type="AlphaFoldDB" id="A0A448Z9E6"/>
<dbReference type="PANTHER" id="PTHR11353">
    <property type="entry name" value="CHAPERONIN"/>
    <property type="match status" value="1"/>
</dbReference>
<dbReference type="Gene3D" id="1.10.560.10">
    <property type="entry name" value="GroEL-like equatorial domain"/>
    <property type="match status" value="1"/>
</dbReference>
<reference evidence="6 7" key="1">
    <citation type="submission" date="2019-01" db="EMBL/GenBank/DDBJ databases">
        <authorList>
            <person name="Ferrante I. M."/>
        </authorList>
    </citation>
    <scope>NUCLEOTIDE SEQUENCE [LARGE SCALE GENOMIC DNA]</scope>
    <source>
        <strain evidence="6 7">B856</strain>
    </source>
</reference>
<evidence type="ECO:0000256" key="3">
    <source>
        <dbReference type="ARBA" id="ARBA00022840"/>
    </source>
</evidence>
<dbReference type="Proteomes" id="UP000291116">
    <property type="component" value="Unassembled WGS sequence"/>
</dbReference>
<evidence type="ECO:0000256" key="4">
    <source>
        <dbReference type="ARBA" id="ARBA00023186"/>
    </source>
</evidence>
<evidence type="ECO:0000313" key="6">
    <source>
        <dbReference type="EMBL" id="VEU38630.1"/>
    </source>
</evidence>
<dbReference type="InterPro" id="IPR054827">
    <property type="entry name" value="thermosome_alpha"/>
</dbReference>
<keyword evidence="2 5" id="KW-0547">Nucleotide-binding</keyword>
<keyword evidence="7" id="KW-1185">Reference proteome</keyword>
<dbReference type="OrthoDB" id="496at2759"/>
<dbReference type="NCBIfam" id="NF041082">
    <property type="entry name" value="thermosome_alpha"/>
    <property type="match status" value="1"/>
</dbReference>
<dbReference type="Gene3D" id="3.50.7.10">
    <property type="entry name" value="GroEL"/>
    <property type="match status" value="1"/>
</dbReference>
<dbReference type="InterPro" id="IPR027410">
    <property type="entry name" value="TCP-1-like_intermed_sf"/>
</dbReference>
<dbReference type="Gene3D" id="3.30.260.10">
    <property type="entry name" value="TCP-1-like chaperonin intermediate domain"/>
    <property type="match status" value="1"/>
</dbReference>
<dbReference type="GO" id="GO:0005524">
    <property type="term" value="F:ATP binding"/>
    <property type="evidence" value="ECO:0007669"/>
    <property type="project" value="UniProtKB-KW"/>
</dbReference>
<dbReference type="SUPFAM" id="SSF48592">
    <property type="entry name" value="GroEL equatorial domain-like"/>
    <property type="match status" value="1"/>
</dbReference>
<dbReference type="InterPro" id="IPR027413">
    <property type="entry name" value="GROEL-like_equatorial_sf"/>
</dbReference>
<organism evidence="6 7">
    <name type="scientific">Pseudo-nitzschia multistriata</name>
    <dbReference type="NCBI Taxonomy" id="183589"/>
    <lineage>
        <taxon>Eukaryota</taxon>
        <taxon>Sar</taxon>
        <taxon>Stramenopiles</taxon>
        <taxon>Ochrophyta</taxon>
        <taxon>Bacillariophyta</taxon>
        <taxon>Bacillariophyceae</taxon>
        <taxon>Bacillariophycidae</taxon>
        <taxon>Bacillariales</taxon>
        <taxon>Bacillariaceae</taxon>
        <taxon>Pseudo-nitzschia</taxon>
    </lineage>
</organism>
<name>A0A448Z9E6_9STRA</name>
<accession>A0A448Z9E6</accession>
<gene>
    <name evidence="6" type="ORF">PSNMU_V1.4_AUG-EV-PASAV3_0054530</name>
</gene>
<dbReference type="InterPro" id="IPR002194">
    <property type="entry name" value="Chaperonin_TCP-1_CS"/>
</dbReference>
<dbReference type="Pfam" id="PF00118">
    <property type="entry name" value="Cpn60_TCP1"/>
    <property type="match status" value="1"/>
</dbReference>
<dbReference type="SUPFAM" id="SSF52029">
    <property type="entry name" value="GroEL apical domain-like"/>
    <property type="match status" value="1"/>
</dbReference>
<dbReference type="PROSITE" id="PS00750">
    <property type="entry name" value="TCP1_1"/>
    <property type="match status" value="1"/>
</dbReference>
<evidence type="ECO:0008006" key="8">
    <source>
        <dbReference type="Google" id="ProtNLM"/>
    </source>
</evidence>
<evidence type="ECO:0000256" key="2">
    <source>
        <dbReference type="ARBA" id="ARBA00022741"/>
    </source>
</evidence>
<dbReference type="PRINTS" id="PR00304">
    <property type="entry name" value="TCOMPLEXTCP1"/>
</dbReference>
<protein>
    <recommendedName>
        <fullName evidence="8">CCT-alpha</fullName>
    </recommendedName>
</protein>